<protein>
    <submittedName>
        <fullName evidence="5">DNA-binding transcriptional regulator, MarR family</fullName>
    </submittedName>
</protein>
<keyword evidence="6" id="KW-1185">Reference proteome</keyword>
<dbReference type="AlphaFoldDB" id="A0A1M4UR84"/>
<dbReference type="GO" id="GO:0006950">
    <property type="term" value="P:response to stress"/>
    <property type="evidence" value="ECO:0007669"/>
    <property type="project" value="TreeGrafter"/>
</dbReference>
<dbReference type="Pfam" id="PF01047">
    <property type="entry name" value="MarR"/>
    <property type="match status" value="1"/>
</dbReference>
<evidence type="ECO:0000256" key="2">
    <source>
        <dbReference type="ARBA" id="ARBA00023125"/>
    </source>
</evidence>
<evidence type="ECO:0000313" key="6">
    <source>
        <dbReference type="Proteomes" id="UP000184501"/>
    </source>
</evidence>
<dbReference type="Gene3D" id="1.10.10.10">
    <property type="entry name" value="Winged helix-like DNA-binding domain superfamily/Winged helix DNA-binding domain"/>
    <property type="match status" value="1"/>
</dbReference>
<organism evidence="5 6">
    <name type="scientific">Streptoalloteichus hindustanus</name>
    <dbReference type="NCBI Taxonomy" id="2017"/>
    <lineage>
        <taxon>Bacteria</taxon>
        <taxon>Bacillati</taxon>
        <taxon>Actinomycetota</taxon>
        <taxon>Actinomycetes</taxon>
        <taxon>Pseudonocardiales</taxon>
        <taxon>Pseudonocardiaceae</taxon>
        <taxon>Streptoalloteichus</taxon>
    </lineage>
</organism>
<name>A0A1M4UR84_STRHI</name>
<dbReference type="Proteomes" id="UP000184501">
    <property type="component" value="Unassembled WGS sequence"/>
</dbReference>
<dbReference type="InterPro" id="IPR036390">
    <property type="entry name" value="WH_DNA-bd_sf"/>
</dbReference>
<gene>
    <name evidence="5" type="ORF">SAMN05444320_101517</name>
</gene>
<dbReference type="InterPro" id="IPR039422">
    <property type="entry name" value="MarR/SlyA-like"/>
</dbReference>
<keyword evidence="1" id="KW-0805">Transcription regulation</keyword>
<dbReference type="SMART" id="SM00347">
    <property type="entry name" value="HTH_MARR"/>
    <property type="match status" value="1"/>
</dbReference>
<dbReference type="PROSITE" id="PS50995">
    <property type="entry name" value="HTH_MARR_2"/>
    <property type="match status" value="1"/>
</dbReference>
<dbReference type="STRING" id="2017.SAMN05444320_101517"/>
<accession>A0A1M4UR84</accession>
<dbReference type="InterPro" id="IPR000835">
    <property type="entry name" value="HTH_MarR-typ"/>
</dbReference>
<dbReference type="EMBL" id="FQVN01000001">
    <property type="protein sequence ID" value="SHE59157.1"/>
    <property type="molecule type" value="Genomic_DNA"/>
</dbReference>
<feature type="domain" description="HTH marR-type" evidence="4">
    <location>
        <begin position="8"/>
        <end position="145"/>
    </location>
</feature>
<dbReference type="GO" id="GO:0003700">
    <property type="term" value="F:DNA-binding transcription factor activity"/>
    <property type="evidence" value="ECO:0007669"/>
    <property type="project" value="InterPro"/>
</dbReference>
<keyword evidence="3" id="KW-0804">Transcription</keyword>
<dbReference type="PANTHER" id="PTHR33164:SF99">
    <property type="entry name" value="MARR FAMILY REGULATORY PROTEIN"/>
    <property type="match status" value="1"/>
</dbReference>
<dbReference type="InterPro" id="IPR023187">
    <property type="entry name" value="Tscrpt_reg_MarR-type_CS"/>
</dbReference>
<sequence length="163" mass="18433">MGPTNNEWVELVRQLRALGQLSQTALHRTWRNDLGLHPAAAGLLAELARRGECRITELAHRRMVDVSVISRQIAQLERVELVARRPDPGDRRVALVHATEHGLQTLDRWRCEQVDALREALDDWDEPAVREACATLGAINDQLRRSLTRTTEPAQNDLLEGAR</sequence>
<dbReference type="PANTHER" id="PTHR33164">
    <property type="entry name" value="TRANSCRIPTIONAL REGULATOR, MARR FAMILY"/>
    <property type="match status" value="1"/>
</dbReference>
<dbReference type="PROSITE" id="PS01117">
    <property type="entry name" value="HTH_MARR_1"/>
    <property type="match status" value="1"/>
</dbReference>
<reference evidence="5 6" key="1">
    <citation type="submission" date="2016-11" db="EMBL/GenBank/DDBJ databases">
        <authorList>
            <person name="Jaros S."/>
            <person name="Januszkiewicz K."/>
            <person name="Wedrychowicz H."/>
        </authorList>
    </citation>
    <scope>NUCLEOTIDE SEQUENCE [LARGE SCALE GENOMIC DNA]</scope>
    <source>
        <strain evidence="5 6">DSM 44523</strain>
    </source>
</reference>
<dbReference type="InterPro" id="IPR036388">
    <property type="entry name" value="WH-like_DNA-bd_sf"/>
</dbReference>
<evidence type="ECO:0000256" key="1">
    <source>
        <dbReference type="ARBA" id="ARBA00023015"/>
    </source>
</evidence>
<dbReference type="RefSeq" id="WP_073479670.1">
    <property type="nucleotide sequence ID" value="NZ_FQVN01000001.1"/>
</dbReference>
<dbReference type="GO" id="GO:0003677">
    <property type="term" value="F:DNA binding"/>
    <property type="evidence" value="ECO:0007669"/>
    <property type="project" value="UniProtKB-KW"/>
</dbReference>
<dbReference type="SUPFAM" id="SSF46785">
    <property type="entry name" value="Winged helix' DNA-binding domain"/>
    <property type="match status" value="1"/>
</dbReference>
<evidence type="ECO:0000313" key="5">
    <source>
        <dbReference type="EMBL" id="SHE59157.1"/>
    </source>
</evidence>
<proteinExistence type="predicted"/>
<evidence type="ECO:0000256" key="3">
    <source>
        <dbReference type="ARBA" id="ARBA00023163"/>
    </source>
</evidence>
<evidence type="ECO:0000259" key="4">
    <source>
        <dbReference type="PROSITE" id="PS50995"/>
    </source>
</evidence>
<keyword evidence="2 5" id="KW-0238">DNA-binding</keyword>
<dbReference type="OrthoDB" id="122135at2"/>